<gene>
    <name evidence="2" type="ORF">B7C62_10410</name>
</gene>
<evidence type="ECO:0008006" key="4">
    <source>
        <dbReference type="Google" id="ProtNLM"/>
    </source>
</evidence>
<dbReference type="RefSeq" id="WP_084746418.1">
    <property type="nucleotide sequence ID" value="NZ_CP020563.1"/>
</dbReference>
<name>A0ABC8BR33_9ACTN</name>
<dbReference type="KEGG" id="kab:B7C62_10410"/>
<dbReference type="EMBL" id="CP020563">
    <property type="protein sequence ID" value="ARF72642.1"/>
    <property type="molecule type" value="Genomic_DNA"/>
</dbReference>
<feature type="compositionally biased region" description="Basic and acidic residues" evidence="1">
    <location>
        <begin position="138"/>
        <end position="165"/>
    </location>
</feature>
<feature type="region of interest" description="Disordered" evidence="1">
    <location>
        <begin position="136"/>
        <end position="233"/>
    </location>
</feature>
<evidence type="ECO:0000313" key="3">
    <source>
        <dbReference type="Proteomes" id="UP000192251"/>
    </source>
</evidence>
<accession>A0ABC8BR33</accession>
<dbReference type="InterPro" id="IPR011990">
    <property type="entry name" value="TPR-like_helical_dom_sf"/>
</dbReference>
<keyword evidence="3" id="KW-1185">Reference proteome</keyword>
<evidence type="ECO:0000256" key="1">
    <source>
        <dbReference type="SAM" id="MobiDB-lite"/>
    </source>
</evidence>
<organism evidence="2 3">
    <name type="scientific">Kitasatospora albolonga</name>
    <dbReference type="NCBI Taxonomy" id="68173"/>
    <lineage>
        <taxon>Bacteria</taxon>
        <taxon>Bacillati</taxon>
        <taxon>Actinomycetota</taxon>
        <taxon>Actinomycetes</taxon>
        <taxon>Kitasatosporales</taxon>
        <taxon>Streptomycetaceae</taxon>
        <taxon>Kitasatospora</taxon>
    </lineage>
</organism>
<dbReference type="SUPFAM" id="SSF48452">
    <property type="entry name" value="TPR-like"/>
    <property type="match status" value="1"/>
</dbReference>
<dbReference type="Proteomes" id="UP000192251">
    <property type="component" value="Chromosome"/>
</dbReference>
<dbReference type="AlphaFoldDB" id="A0ABC8BR33"/>
<evidence type="ECO:0000313" key="2">
    <source>
        <dbReference type="EMBL" id="ARF72642.1"/>
    </source>
</evidence>
<sequence length="542" mass="57381">MSRERAPRTPNQALRFLLSEAGWSGARLAREVNALGAEQGTPLSYDRTSVAHWLAGSRPRRPVPALVAEALSRRLGRAVRVADTGLEGAEGVLRGPAGPGAGSAVERLDGALRTAGRHRAALSGAYSLAALDCPAGDGRGDRGHQGGRGDRDDRDDQGHRGDQDAAPRPSGIRSTPHRASDFPEPPPRAPSGTPEAPPAVAGGGRRTGGPEQEPSGAPGFEGPSPAPPGRVDRGHVESANELLAFFSRGDAVLGAGPVYEPLRLYLFETVLPWLTCDMGPAVRRELFAVASRLTYLCAFTHFDMNRQAAAQRLYLTSADLAREAGDRVGYGLALRGLSVQAHALGHFAEARQLAERAAEAALRHAPPHKQAFLHGQLAVTLAGSGDARYARHLAAADRCLDRSPHGDTPVGAFHPGSLALQRATVATSLGDQHTAARELALSLRHRPADERRSRALSLAELAEMQLAVGHLEQACRTWHTFLDVYPHISSARADDRVRLLTAKARPYSGTPAVAALLGRVREVAAARGTRGGRRPAPRGPAP</sequence>
<protein>
    <recommendedName>
        <fullName evidence="4">Transcriptional regulator</fullName>
    </recommendedName>
</protein>
<dbReference type="Gene3D" id="1.25.40.10">
    <property type="entry name" value="Tetratricopeptide repeat domain"/>
    <property type="match status" value="1"/>
</dbReference>
<proteinExistence type="predicted"/>
<reference evidence="2 3" key="1">
    <citation type="submission" date="2017-04" db="EMBL/GenBank/DDBJ databases">
        <title>The complete genome sequence of Streptomyces albolongus YIM 101047, the producer of novel bafilomycins and novel odoriferous sesquiterpenoids.</title>
        <authorList>
            <person name="Yin M."/>
            <person name="Jiang Y."/>
        </authorList>
    </citation>
    <scope>NUCLEOTIDE SEQUENCE [LARGE SCALE GENOMIC DNA]</scope>
    <source>
        <strain evidence="2 3">YIM 101047</strain>
    </source>
</reference>